<gene>
    <name evidence="1" type="ORF">SAMN05443638_10235</name>
</gene>
<evidence type="ECO:0000313" key="2">
    <source>
        <dbReference type="Proteomes" id="UP000184035"/>
    </source>
</evidence>
<evidence type="ECO:0000313" key="1">
    <source>
        <dbReference type="EMBL" id="SHE39905.1"/>
    </source>
</evidence>
<proteinExistence type="predicted"/>
<organism evidence="1 2">
    <name type="scientific">Clostridium fallax</name>
    <dbReference type="NCBI Taxonomy" id="1533"/>
    <lineage>
        <taxon>Bacteria</taxon>
        <taxon>Bacillati</taxon>
        <taxon>Bacillota</taxon>
        <taxon>Clostridia</taxon>
        <taxon>Eubacteriales</taxon>
        <taxon>Clostridiaceae</taxon>
        <taxon>Clostridium</taxon>
    </lineage>
</organism>
<accession>A0A1M4T654</accession>
<protein>
    <submittedName>
        <fullName evidence="1">Uncharacterized protein</fullName>
    </submittedName>
</protein>
<dbReference type="RefSeq" id="WP_072892454.1">
    <property type="nucleotide sequence ID" value="NZ_FQVM01000002.1"/>
</dbReference>
<reference evidence="1 2" key="1">
    <citation type="submission" date="2016-11" db="EMBL/GenBank/DDBJ databases">
        <authorList>
            <person name="Jaros S."/>
            <person name="Januszkiewicz K."/>
            <person name="Wedrychowicz H."/>
        </authorList>
    </citation>
    <scope>NUCLEOTIDE SEQUENCE [LARGE SCALE GENOMIC DNA]</scope>
    <source>
        <strain evidence="1 2">DSM 2631</strain>
    </source>
</reference>
<dbReference type="EMBL" id="FQVM01000002">
    <property type="protein sequence ID" value="SHE39905.1"/>
    <property type="molecule type" value="Genomic_DNA"/>
</dbReference>
<keyword evidence="2" id="KW-1185">Reference proteome</keyword>
<sequence length="60" mass="7461">MSMLLVTIFLIFMFGRIIYVDMYLEDKEEDINLSEFKFMYKEKENIIIYFDKVTGYIYEY</sequence>
<dbReference type="AlphaFoldDB" id="A0A1M4T654"/>
<dbReference type="Proteomes" id="UP000184035">
    <property type="component" value="Unassembled WGS sequence"/>
</dbReference>
<name>A0A1M4T654_9CLOT</name>